<keyword evidence="5" id="KW-0645">Protease</keyword>
<keyword evidence="3" id="KW-0812">Transmembrane</keyword>
<feature type="transmembrane region" description="Helical" evidence="3">
    <location>
        <begin position="452"/>
        <end position="478"/>
    </location>
</feature>
<feature type="transmembrane region" description="Helical" evidence="3">
    <location>
        <begin position="6"/>
        <end position="24"/>
    </location>
</feature>
<feature type="coiled-coil region" evidence="1">
    <location>
        <begin position="191"/>
        <end position="218"/>
    </location>
</feature>
<gene>
    <name evidence="5" type="ORF">GGC33_09100</name>
</gene>
<keyword evidence="3" id="KW-0472">Membrane</keyword>
<protein>
    <submittedName>
        <fullName evidence="5">CPBP family intramembrane metalloprotease</fullName>
    </submittedName>
</protein>
<dbReference type="PANTHER" id="PTHR43592">
    <property type="entry name" value="CAAX AMINO TERMINAL PROTEASE"/>
    <property type="match status" value="1"/>
</dbReference>
<keyword evidence="5" id="KW-0378">Hydrolase</keyword>
<evidence type="ECO:0000259" key="4">
    <source>
        <dbReference type="Pfam" id="PF02517"/>
    </source>
</evidence>
<organism evidence="5 6">
    <name type="scientific">Cyanobacterium aponinum 0216</name>
    <dbReference type="NCBI Taxonomy" id="2676140"/>
    <lineage>
        <taxon>Bacteria</taxon>
        <taxon>Bacillati</taxon>
        <taxon>Cyanobacteriota</taxon>
        <taxon>Cyanophyceae</taxon>
        <taxon>Oscillatoriophycideae</taxon>
        <taxon>Chroococcales</taxon>
        <taxon>Geminocystaceae</taxon>
        <taxon>Cyanobacterium</taxon>
    </lineage>
</organism>
<evidence type="ECO:0000313" key="6">
    <source>
        <dbReference type="Proteomes" id="UP000437131"/>
    </source>
</evidence>
<evidence type="ECO:0000256" key="2">
    <source>
        <dbReference type="SAM" id="MobiDB-lite"/>
    </source>
</evidence>
<feature type="region of interest" description="Disordered" evidence="2">
    <location>
        <begin position="91"/>
        <end position="114"/>
    </location>
</feature>
<dbReference type="RefSeq" id="WP_155083830.1">
    <property type="nucleotide sequence ID" value="NZ_WMIA01000009.1"/>
</dbReference>
<dbReference type="PANTHER" id="PTHR43592:SF15">
    <property type="entry name" value="CAAX AMINO TERMINAL PROTEASE FAMILY PROTEIN"/>
    <property type="match status" value="1"/>
</dbReference>
<feature type="transmembrane region" description="Helical" evidence="3">
    <location>
        <begin position="346"/>
        <end position="367"/>
    </location>
</feature>
<proteinExistence type="predicted"/>
<dbReference type="Proteomes" id="UP000437131">
    <property type="component" value="Unassembled WGS sequence"/>
</dbReference>
<reference evidence="5 6" key="1">
    <citation type="submission" date="2019-11" db="EMBL/GenBank/DDBJ databases">
        <title>Isolation of a new High Light Tolerant Cyanobacteria.</title>
        <authorList>
            <person name="Dobson Z."/>
            <person name="Vaughn N."/>
            <person name="Vaughn M."/>
            <person name="Fromme P."/>
            <person name="Mazor Y."/>
        </authorList>
    </citation>
    <scope>NUCLEOTIDE SEQUENCE [LARGE SCALE GENOMIC DNA]</scope>
    <source>
        <strain evidence="5 6">0216</strain>
    </source>
</reference>
<dbReference type="GO" id="GO:0006508">
    <property type="term" value="P:proteolysis"/>
    <property type="evidence" value="ECO:0007669"/>
    <property type="project" value="UniProtKB-KW"/>
</dbReference>
<dbReference type="GO" id="GO:0004175">
    <property type="term" value="F:endopeptidase activity"/>
    <property type="evidence" value="ECO:0007669"/>
    <property type="project" value="UniProtKB-ARBA"/>
</dbReference>
<feature type="transmembrane region" description="Helical" evidence="3">
    <location>
        <begin position="424"/>
        <end position="445"/>
    </location>
</feature>
<comment type="caution">
    <text evidence="5">The sequence shown here is derived from an EMBL/GenBank/DDBJ whole genome shotgun (WGS) entry which is preliminary data.</text>
</comment>
<dbReference type="AlphaFoldDB" id="A0A844GYN0"/>
<keyword evidence="3" id="KW-1133">Transmembrane helix</keyword>
<dbReference type="Pfam" id="PF02517">
    <property type="entry name" value="Rce1-like"/>
    <property type="match status" value="1"/>
</dbReference>
<feature type="transmembrane region" description="Helical" evidence="3">
    <location>
        <begin position="219"/>
        <end position="246"/>
    </location>
</feature>
<name>A0A844GYN0_9CHRO</name>
<feature type="domain" description="CAAX prenyl protease 2/Lysostaphin resistance protein A-like" evidence="4">
    <location>
        <begin position="393"/>
        <end position="480"/>
    </location>
</feature>
<sequence length="494" mass="55216">MNLKRSLLIILTAISLYSVFFALTQSLTETQIQSRLELYQTNLILNASEWQPSSDNQKSFTQNLLGNNPYLIAQEQYNNILTEAESVKGSEKISNQEDKAIASETPRKQLKQETQENQAFIEDLKIKLGIIYAYQENNDKAIAYWQEIGDKSTAEILNSIWIKNSDISVNKQEIIEKKLNGWFENITLSKLYAIENNLNKLEEINNRTQELAEKAIKRLLLLSVIPVVGGLIGFGLIIFLIVQLALKKEESILAINAGKTWDSPWDWEIIGQVLIVGFFFLSQILLPILIGVSGFNPTDLDIKGKALYVLVTYLLMAGGGLSVLYLSIKSFFPLPTDWFKLTNKNWFWWGLGGYLTAIPLVFFVSLLNQQIWQGKGGSNPLLMLALESQDKFALIIFFITASIAAPIFEEIIFRGFLLPSLTRYMSVGSAIVVSGIIFAIAHLSLAEALPLAVLGIILGIVYTRSGCLLASIMVHSLWNSGTLFSLFLLGSKLS</sequence>
<dbReference type="GO" id="GO:0080120">
    <property type="term" value="P:CAAX-box protein maturation"/>
    <property type="evidence" value="ECO:0007669"/>
    <property type="project" value="UniProtKB-ARBA"/>
</dbReference>
<feature type="transmembrane region" description="Helical" evidence="3">
    <location>
        <begin position="269"/>
        <end position="295"/>
    </location>
</feature>
<keyword evidence="1" id="KW-0175">Coiled coil</keyword>
<evidence type="ECO:0000256" key="1">
    <source>
        <dbReference type="SAM" id="Coils"/>
    </source>
</evidence>
<dbReference type="InterPro" id="IPR003675">
    <property type="entry name" value="Rce1/LyrA-like_dom"/>
</dbReference>
<dbReference type="EMBL" id="WMIA01000009">
    <property type="protein sequence ID" value="MTF39086.1"/>
    <property type="molecule type" value="Genomic_DNA"/>
</dbReference>
<feature type="transmembrane region" description="Helical" evidence="3">
    <location>
        <begin position="307"/>
        <end position="326"/>
    </location>
</feature>
<feature type="transmembrane region" description="Helical" evidence="3">
    <location>
        <begin position="392"/>
        <end position="412"/>
    </location>
</feature>
<keyword evidence="5" id="KW-0482">Metalloprotease</keyword>
<dbReference type="GO" id="GO:0008237">
    <property type="term" value="F:metallopeptidase activity"/>
    <property type="evidence" value="ECO:0007669"/>
    <property type="project" value="UniProtKB-KW"/>
</dbReference>
<evidence type="ECO:0000256" key="3">
    <source>
        <dbReference type="SAM" id="Phobius"/>
    </source>
</evidence>
<accession>A0A844GYN0</accession>
<evidence type="ECO:0000313" key="5">
    <source>
        <dbReference type="EMBL" id="MTF39086.1"/>
    </source>
</evidence>